<dbReference type="Proteomes" id="UP000694523">
    <property type="component" value="Unplaced"/>
</dbReference>
<comment type="cofactor">
    <cofactor evidence="2">
        <name>Mg(2+)</name>
        <dbReference type="ChEBI" id="CHEBI:18420"/>
    </cofactor>
</comment>
<keyword evidence="4" id="KW-1185">Reference proteome</keyword>
<keyword evidence="2" id="KW-0460">Magnesium</keyword>
<accession>A0A8C6TI31</accession>
<name>A0A8C6TI31_9GOBI</name>
<comment type="similarity">
    <text evidence="1">Belongs to the inositol monophosphatase superfamily.</text>
</comment>
<organism evidence="3 4">
    <name type="scientific">Neogobius melanostomus</name>
    <name type="common">round goby</name>
    <dbReference type="NCBI Taxonomy" id="47308"/>
    <lineage>
        <taxon>Eukaryota</taxon>
        <taxon>Metazoa</taxon>
        <taxon>Chordata</taxon>
        <taxon>Craniata</taxon>
        <taxon>Vertebrata</taxon>
        <taxon>Euteleostomi</taxon>
        <taxon>Actinopterygii</taxon>
        <taxon>Neopterygii</taxon>
        <taxon>Teleostei</taxon>
        <taxon>Neoteleostei</taxon>
        <taxon>Acanthomorphata</taxon>
        <taxon>Gobiaria</taxon>
        <taxon>Gobiiformes</taxon>
        <taxon>Gobioidei</taxon>
        <taxon>Gobiidae</taxon>
        <taxon>Benthophilinae</taxon>
        <taxon>Neogobiini</taxon>
        <taxon>Neogobius</taxon>
    </lineage>
</organism>
<dbReference type="PRINTS" id="PR00377">
    <property type="entry name" value="IMPHPHTASES"/>
</dbReference>
<evidence type="ECO:0000313" key="4">
    <source>
        <dbReference type="Proteomes" id="UP000694523"/>
    </source>
</evidence>
<evidence type="ECO:0000256" key="2">
    <source>
        <dbReference type="PIRSR" id="PIRSR600760-2"/>
    </source>
</evidence>
<proteinExistence type="inferred from homology"/>
<dbReference type="GO" id="GO:0007165">
    <property type="term" value="P:signal transduction"/>
    <property type="evidence" value="ECO:0007669"/>
    <property type="project" value="TreeGrafter"/>
</dbReference>
<evidence type="ECO:0000256" key="1">
    <source>
        <dbReference type="ARBA" id="ARBA00009759"/>
    </source>
</evidence>
<dbReference type="SUPFAM" id="SSF56655">
    <property type="entry name" value="Carbohydrate phosphatase"/>
    <property type="match status" value="1"/>
</dbReference>
<sequence>MAEQSHDPWQSAMDHAVAVARKAGEVQDKCSPVQTKTSAVDLVTETDQEVERLIIQSVKSKFPSHRFIGEESVSSGEPCVLTTVKADHPSSKENFGNGLNILEHFVKCGPTCLCGSLVFPRLFIHKDMFGIHV</sequence>
<feature type="binding site" evidence="2">
    <location>
        <position position="70"/>
    </location>
    <ligand>
        <name>Mg(2+)</name>
        <dbReference type="ChEBI" id="CHEBI:18420"/>
        <label>1</label>
        <note>catalytic</note>
    </ligand>
</feature>
<reference evidence="3" key="2">
    <citation type="submission" date="2025-09" db="UniProtKB">
        <authorList>
            <consortium name="Ensembl"/>
        </authorList>
    </citation>
    <scope>IDENTIFICATION</scope>
</reference>
<evidence type="ECO:0000313" key="3">
    <source>
        <dbReference type="Ensembl" id="ENSNMLP00000021055.1"/>
    </source>
</evidence>
<dbReference type="PANTHER" id="PTHR20854">
    <property type="entry name" value="INOSITOL MONOPHOSPHATASE"/>
    <property type="match status" value="1"/>
</dbReference>
<dbReference type="InterPro" id="IPR000760">
    <property type="entry name" value="Inositol_monophosphatase-like"/>
</dbReference>
<dbReference type="GO" id="GO:0006020">
    <property type="term" value="P:inositol metabolic process"/>
    <property type="evidence" value="ECO:0007669"/>
    <property type="project" value="TreeGrafter"/>
</dbReference>
<dbReference type="GO" id="GO:0008934">
    <property type="term" value="F:inositol monophosphate 1-phosphatase activity"/>
    <property type="evidence" value="ECO:0007669"/>
    <property type="project" value="TreeGrafter"/>
</dbReference>
<keyword evidence="2" id="KW-0479">Metal-binding</keyword>
<reference evidence="3" key="1">
    <citation type="submission" date="2025-08" db="UniProtKB">
        <authorList>
            <consortium name="Ensembl"/>
        </authorList>
    </citation>
    <scope>IDENTIFICATION</scope>
</reference>
<dbReference type="PANTHER" id="PTHR20854:SF26">
    <property type="entry name" value="INOSITOL MONOPHOSPHATASE 1"/>
    <property type="match status" value="1"/>
</dbReference>
<protein>
    <submittedName>
        <fullName evidence="3">Inositol monophosphatase 1</fullName>
    </submittedName>
</protein>
<dbReference type="Ensembl" id="ENSNMLT00000023611.1">
    <property type="protein sequence ID" value="ENSNMLP00000021055.1"/>
    <property type="gene ID" value="ENSNMLG00000013702.1"/>
</dbReference>
<dbReference type="AlphaFoldDB" id="A0A8C6TI31"/>
<dbReference type="Gene3D" id="3.30.540.10">
    <property type="entry name" value="Fructose-1,6-Bisphosphatase, subunit A, domain 1"/>
    <property type="match status" value="1"/>
</dbReference>
<dbReference type="GO" id="GO:0046872">
    <property type="term" value="F:metal ion binding"/>
    <property type="evidence" value="ECO:0007669"/>
    <property type="project" value="UniProtKB-KW"/>
</dbReference>
<dbReference type="Pfam" id="PF00459">
    <property type="entry name" value="Inositol_P"/>
    <property type="match status" value="1"/>
</dbReference>